<proteinExistence type="predicted"/>
<dbReference type="GeneID" id="8861704"/>
<accession>D2V6V3</accession>
<dbReference type="Gene3D" id="3.60.10.10">
    <property type="entry name" value="Endonuclease/exonuclease/phosphatase"/>
    <property type="match status" value="1"/>
</dbReference>
<evidence type="ECO:0000313" key="2">
    <source>
        <dbReference type="Proteomes" id="UP000006671"/>
    </source>
</evidence>
<dbReference type="AlphaFoldDB" id="D2V6V3"/>
<gene>
    <name evidence="1" type="ORF">NAEGRDRAFT_64568</name>
</gene>
<dbReference type="OrthoDB" id="10466725at2759"/>
<dbReference type="RefSeq" id="XP_002680380.1">
    <property type="nucleotide sequence ID" value="XM_002680334.1"/>
</dbReference>
<dbReference type="SUPFAM" id="SSF56219">
    <property type="entry name" value="DNase I-like"/>
    <property type="match status" value="1"/>
</dbReference>
<name>D2V6V3_NAEGR</name>
<protein>
    <submittedName>
        <fullName evidence="1">Predicted protein</fullName>
    </submittedName>
</protein>
<reference evidence="1 2" key="1">
    <citation type="journal article" date="2010" name="Cell">
        <title>The genome of Naegleria gruberi illuminates early eukaryotic versatility.</title>
        <authorList>
            <person name="Fritz-Laylin L.K."/>
            <person name="Prochnik S.E."/>
            <person name="Ginger M.L."/>
            <person name="Dacks J.B."/>
            <person name="Carpenter M.L."/>
            <person name="Field M.C."/>
            <person name="Kuo A."/>
            <person name="Paredez A."/>
            <person name="Chapman J."/>
            <person name="Pham J."/>
            <person name="Shu S."/>
            <person name="Neupane R."/>
            <person name="Cipriano M."/>
            <person name="Mancuso J."/>
            <person name="Tu H."/>
            <person name="Salamov A."/>
            <person name="Lindquist E."/>
            <person name="Shapiro H."/>
            <person name="Lucas S."/>
            <person name="Grigoriev I.V."/>
            <person name="Cande W.Z."/>
            <person name="Fulton C."/>
            <person name="Rokhsar D.S."/>
            <person name="Dawson S.C."/>
        </authorList>
    </citation>
    <scope>NUCLEOTIDE SEQUENCE [LARGE SCALE GENOMIC DNA]</scope>
    <source>
        <strain evidence="1 2">NEG-M</strain>
    </source>
</reference>
<dbReference type="EMBL" id="GG738854">
    <property type="protein sequence ID" value="EFC47636.1"/>
    <property type="molecule type" value="Genomic_DNA"/>
</dbReference>
<sequence>MSFNVNFGGVNYDGALSYNGQRVLQAMKENVDNVDLICLQETHVGWEIAVSNSTTLSTQYPNQVWDHSKTNVYLASGTGVMAKANLNLDVEMLSSNVEGSYFDAMHIIVTRKNSKLEDSVNYQVLNLHLRPPLSFEGGNLQHISAFLYQTVSEISTKQVNLEYSNLTMPPSSKK</sequence>
<dbReference type="KEGG" id="ngr:NAEGRDRAFT_64568"/>
<dbReference type="Proteomes" id="UP000006671">
    <property type="component" value="Unassembled WGS sequence"/>
</dbReference>
<dbReference type="InParanoid" id="D2V6V3"/>
<organism evidence="2">
    <name type="scientific">Naegleria gruberi</name>
    <name type="common">Amoeba</name>
    <dbReference type="NCBI Taxonomy" id="5762"/>
    <lineage>
        <taxon>Eukaryota</taxon>
        <taxon>Discoba</taxon>
        <taxon>Heterolobosea</taxon>
        <taxon>Tetramitia</taxon>
        <taxon>Eutetramitia</taxon>
        <taxon>Vahlkampfiidae</taxon>
        <taxon>Naegleria</taxon>
    </lineage>
</organism>
<evidence type="ECO:0000313" key="1">
    <source>
        <dbReference type="EMBL" id="EFC47636.1"/>
    </source>
</evidence>
<dbReference type="InterPro" id="IPR036691">
    <property type="entry name" value="Endo/exonu/phosph_ase_sf"/>
</dbReference>
<keyword evidence="2" id="KW-1185">Reference proteome</keyword>
<dbReference type="VEuPathDB" id="AmoebaDB:NAEGRDRAFT_64568"/>